<gene>
    <name evidence="4" type="ORF">WMO24_04805</name>
</gene>
<sequence>MKRFWALFLTAAMALSLAACGEEQASSSSTAVNSGISQPETEAPDYNLLTGEALAEGVAPGQRPVAIMVNNAQAAMPQRGIGSADAIFEMVTEGGITRMMALYSNAATIPQVGPVRSARDQYLQFALPLNAIFVHIGSSVYAQNLINEYQYQDIDGLYLGTTCFWFDSERAKTYLQEHCWYTDASLIAAGIASQQIATSGAAVPLFCFAEKEVSLTELDAPDIAFQFSANGPVRLVYDANTKTYLKQAYGAPQVDELTGAQLSFNNVIILFADVSLKPDGQCTDFQLTGGTGYYCYGGKAEAITWSKGKADSALKLHRADGSELEVNRGKSYIAVVGSDQVGTLTLNASAPAPAESTSAQA</sequence>
<dbReference type="RefSeq" id="WP_349215185.1">
    <property type="nucleotide sequence ID" value="NZ_JBBMFA010000067.1"/>
</dbReference>
<protein>
    <submittedName>
        <fullName evidence="4">DUF3048 domain-containing protein</fullName>
    </submittedName>
</protein>
<dbReference type="Proteomes" id="UP001477672">
    <property type="component" value="Unassembled WGS sequence"/>
</dbReference>
<keyword evidence="5" id="KW-1185">Reference proteome</keyword>
<dbReference type="InterPro" id="IPR023158">
    <property type="entry name" value="YerB-like_sf"/>
</dbReference>
<reference evidence="4 5" key="1">
    <citation type="submission" date="2024-03" db="EMBL/GenBank/DDBJ databases">
        <title>Human intestinal bacterial collection.</title>
        <authorList>
            <person name="Pauvert C."/>
            <person name="Hitch T.C.A."/>
            <person name="Clavel T."/>
        </authorList>
    </citation>
    <scope>NUCLEOTIDE SEQUENCE [LARGE SCALE GENOMIC DNA]</scope>
    <source>
        <strain evidence="4 5">CLA-JM-H11</strain>
    </source>
</reference>
<evidence type="ECO:0000256" key="1">
    <source>
        <dbReference type="SAM" id="SignalP"/>
    </source>
</evidence>
<organism evidence="4 5">
    <name type="scientific">Ruthenibacterium intestinale</name>
    <dbReference type="NCBI Taxonomy" id="3133163"/>
    <lineage>
        <taxon>Bacteria</taxon>
        <taxon>Bacillati</taxon>
        <taxon>Bacillota</taxon>
        <taxon>Clostridia</taxon>
        <taxon>Eubacteriales</taxon>
        <taxon>Oscillospiraceae</taxon>
        <taxon>Ruthenibacterium</taxon>
    </lineage>
</organism>
<dbReference type="Gene3D" id="3.50.90.10">
    <property type="entry name" value="YerB-like"/>
    <property type="match status" value="1"/>
</dbReference>
<evidence type="ECO:0000313" key="4">
    <source>
        <dbReference type="EMBL" id="MEQ2519751.1"/>
    </source>
</evidence>
<dbReference type="InterPro" id="IPR021416">
    <property type="entry name" value="DUF3048_N"/>
</dbReference>
<dbReference type="Pfam" id="PF11258">
    <property type="entry name" value="DUF3048"/>
    <property type="match status" value="1"/>
</dbReference>
<feature type="chain" id="PRO_5045964008" evidence="1">
    <location>
        <begin position="22"/>
        <end position="361"/>
    </location>
</feature>
<feature type="signal peptide" evidence="1">
    <location>
        <begin position="1"/>
        <end position="21"/>
    </location>
</feature>
<dbReference type="SUPFAM" id="SSF159774">
    <property type="entry name" value="YerB-like"/>
    <property type="match status" value="1"/>
</dbReference>
<feature type="domain" description="DUF3048" evidence="2">
    <location>
        <begin position="49"/>
        <end position="195"/>
    </location>
</feature>
<proteinExistence type="predicted"/>
<name>A0ABV1GDC4_9FIRM</name>
<keyword evidence="1" id="KW-0732">Signal</keyword>
<evidence type="ECO:0000259" key="3">
    <source>
        <dbReference type="Pfam" id="PF17479"/>
    </source>
</evidence>
<comment type="caution">
    <text evidence="4">The sequence shown here is derived from an EMBL/GenBank/DDBJ whole genome shotgun (WGS) entry which is preliminary data.</text>
</comment>
<evidence type="ECO:0000259" key="2">
    <source>
        <dbReference type="Pfam" id="PF11258"/>
    </source>
</evidence>
<dbReference type="PROSITE" id="PS51257">
    <property type="entry name" value="PROKAR_LIPOPROTEIN"/>
    <property type="match status" value="1"/>
</dbReference>
<evidence type="ECO:0000313" key="5">
    <source>
        <dbReference type="Proteomes" id="UP001477672"/>
    </source>
</evidence>
<dbReference type="InterPro" id="IPR035328">
    <property type="entry name" value="DUF3048_C"/>
</dbReference>
<dbReference type="Pfam" id="PF17479">
    <property type="entry name" value="DUF3048_C"/>
    <property type="match status" value="1"/>
</dbReference>
<accession>A0ABV1GDC4</accession>
<dbReference type="EMBL" id="JBBMFA010000067">
    <property type="protein sequence ID" value="MEQ2519751.1"/>
    <property type="molecule type" value="Genomic_DNA"/>
</dbReference>
<feature type="domain" description="DUF3048" evidence="3">
    <location>
        <begin position="224"/>
        <end position="333"/>
    </location>
</feature>